<keyword evidence="2" id="KW-1185">Reference proteome</keyword>
<dbReference type="AlphaFoldDB" id="A0A378UFX8"/>
<accession>A0A378UFX8</accession>
<dbReference type="Proteomes" id="UP000254651">
    <property type="component" value="Unassembled WGS sequence"/>
</dbReference>
<dbReference type="EMBL" id="UGQS01000002">
    <property type="protein sequence ID" value="STZ76236.1"/>
    <property type="molecule type" value="Genomic_DNA"/>
</dbReference>
<gene>
    <name evidence="1" type="ORF">NCTC10295_00997</name>
</gene>
<evidence type="ECO:0000313" key="1">
    <source>
        <dbReference type="EMBL" id="STZ76236.1"/>
    </source>
</evidence>
<protein>
    <submittedName>
        <fullName evidence="1">Transposase and inactivated derivatives</fullName>
    </submittedName>
</protein>
<dbReference type="RefSeq" id="WP_218564308.1">
    <property type="nucleotide sequence ID" value="NZ_CP181246.1"/>
</dbReference>
<reference evidence="1 2" key="1">
    <citation type="submission" date="2018-06" db="EMBL/GenBank/DDBJ databases">
        <authorList>
            <consortium name="Pathogen Informatics"/>
            <person name="Doyle S."/>
        </authorList>
    </citation>
    <scope>NUCLEOTIDE SEQUENCE [LARGE SCALE GENOMIC DNA]</scope>
    <source>
        <strain evidence="1 2">NCTC10295</strain>
    </source>
</reference>
<name>A0A378UFX8_BERDE</name>
<proteinExistence type="predicted"/>
<organism evidence="1 2">
    <name type="scientific">Bergeriella denitrificans</name>
    <name type="common">Neisseria denitrificans</name>
    <dbReference type="NCBI Taxonomy" id="494"/>
    <lineage>
        <taxon>Bacteria</taxon>
        <taxon>Pseudomonadati</taxon>
        <taxon>Pseudomonadota</taxon>
        <taxon>Betaproteobacteria</taxon>
        <taxon>Neisseriales</taxon>
        <taxon>Neisseriaceae</taxon>
        <taxon>Bergeriella</taxon>
    </lineage>
</organism>
<evidence type="ECO:0000313" key="2">
    <source>
        <dbReference type="Proteomes" id="UP000254651"/>
    </source>
</evidence>
<sequence>MIKIAESPYLWYFQRFFTNVHQKCPFCLKNTLTKNGRKNGRQRYKCSLCNKYLPLSKRLDNDELLHQYIHHKQTCAQLAQQHQCSIKTIQRRLKKGRLKQAQIPKPVANIIMDTTYFGRAFGVMVFMNSLDGSIVHTQYVTYETAALYHQGLLAVIDKGMDIQSITADGFKGIAALFPDIPFQMYQFHQQQTIRRYLTGRPKSEAGKALKQIADHIFEADAQAFTDTLRQWYEQYKDYLNELSYSEDGKKKWYTHKRLRSAYHSLKRNLPYLFMFEQNRELAMPNTTNRLEGKFGELKTKIRCHAGMSMETKRLFIDNFFGV</sequence>